<reference evidence="2 3" key="1">
    <citation type="submission" date="2016-09" db="EMBL/GenBank/DDBJ databases">
        <title>The complete genome sequences of Rhizobium gallicum, symbiovars gallicum and phaseoli, symbionts associated to common bean (Phaseolus vulgaris).</title>
        <authorList>
            <person name="Bustos P."/>
            <person name="Santamaria R.I."/>
            <person name="Perez-Carrascal O.M."/>
            <person name="Juarez S."/>
            <person name="Lozano L."/>
            <person name="Martinez-Flores I."/>
            <person name="Martinez-Romero E."/>
            <person name="Cevallos M."/>
            <person name="Romero D."/>
            <person name="Davila G."/>
            <person name="Gonzalez V."/>
        </authorList>
    </citation>
    <scope>NUCLEOTIDE SEQUENCE [LARGE SCALE GENOMIC DNA]</scope>
    <source>
        <strain evidence="2 3">IE4872</strain>
    </source>
</reference>
<dbReference type="AlphaFoldDB" id="A0A1L5NH46"/>
<sequence>MELTSMAITPAKASKIVDSSPTSHGATASSLPSSANDNSIEARVRAICAEYDVEIIPRNVFPQPGQTRAVVTMCQILAKHGEGHYRLVMTTLSETRDNNSLIDMHTLWAVSDLVRACPEWVEHRTSEWLDWWDRIPLGPIMATINQLRGFSHQRHALAGAIYYRLCAFAQERMASQDTAGSLKAKMPELRKAHKSKEQAIELGRQLLSVKATLPWGEWLPWVQERSGLSYGTVKRYMRLAEAAGE</sequence>
<evidence type="ECO:0000313" key="3">
    <source>
        <dbReference type="Proteomes" id="UP000184749"/>
    </source>
</evidence>
<accession>A0A1L5NH46</accession>
<feature type="compositionally biased region" description="Polar residues" evidence="1">
    <location>
        <begin position="17"/>
        <end position="35"/>
    </location>
</feature>
<evidence type="ECO:0000256" key="1">
    <source>
        <dbReference type="SAM" id="MobiDB-lite"/>
    </source>
</evidence>
<name>A0A1L5NH46_9HYPH</name>
<dbReference type="Pfam" id="PF11300">
    <property type="entry name" value="DUF3102"/>
    <property type="match status" value="1"/>
</dbReference>
<dbReference type="InterPro" id="IPR021451">
    <property type="entry name" value="DUF3102"/>
</dbReference>
<feature type="region of interest" description="Disordered" evidence="1">
    <location>
        <begin position="14"/>
        <end position="35"/>
    </location>
</feature>
<evidence type="ECO:0000313" key="2">
    <source>
        <dbReference type="EMBL" id="APO67256.1"/>
    </source>
</evidence>
<proteinExistence type="predicted"/>
<dbReference type="Proteomes" id="UP000184749">
    <property type="component" value="Chromosome"/>
</dbReference>
<organism evidence="2 3">
    <name type="scientific">Rhizobium gallicum</name>
    <dbReference type="NCBI Taxonomy" id="56730"/>
    <lineage>
        <taxon>Bacteria</taxon>
        <taxon>Pseudomonadati</taxon>
        <taxon>Pseudomonadota</taxon>
        <taxon>Alphaproteobacteria</taxon>
        <taxon>Hyphomicrobiales</taxon>
        <taxon>Rhizobiaceae</taxon>
        <taxon>Rhizobium/Agrobacterium group</taxon>
        <taxon>Rhizobium</taxon>
    </lineage>
</organism>
<dbReference type="EMBL" id="CP017101">
    <property type="protein sequence ID" value="APO67256.1"/>
    <property type="molecule type" value="Genomic_DNA"/>
</dbReference>
<dbReference type="STRING" id="56730.IE4872_CH01614"/>
<protein>
    <submittedName>
        <fullName evidence="2">Uncharacterized protein</fullName>
    </submittedName>
</protein>
<gene>
    <name evidence="2" type="ORF">IE4872_CH01614</name>
</gene>